<comment type="subcellular location">
    <subcellularLocation>
        <location evidence="1">Membrane</location>
        <topology evidence="1">Multi-pass membrane protein</topology>
    </subcellularLocation>
</comment>
<evidence type="ECO:0000256" key="7">
    <source>
        <dbReference type="ARBA" id="ARBA00022927"/>
    </source>
</evidence>
<keyword evidence="5 10" id="KW-0812">Transmembrane</keyword>
<evidence type="ECO:0000256" key="9">
    <source>
        <dbReference type="ARBA" id="ARBA00023136"/>
    </source>
</evidence>
<evidence type="ECO:0000313" key="12">
    <source>
        <dbReference type="Proteomes" id="UP001176517"/>
    </source>
</evidence>
<feature type="transmembrane region" description="Helical" evidence="10">
    <location>
        <begin position="285"/>
        <end position="313"/>
    </location>
</feature>
<dbReference type="GO" id="GO:0015031">
    <property type="term" value="P:protein transport"/>
    <property type="evidence" value="ECO:0007669"/>
    <property type="project" value="UniProtKB-KW"/>
</dbReference>
<evidence type="ECO:0000256" key="3">
    <source>
        <dbReference type="ARBA" id="ARBA00022448"/>
    </source>
</evidence>
<comment type="similarity">
    <text evidence="2">Belongs to the oligopeptide OPT transporter family.</text>
</comment>
<evidence type="ECO:0000256" key="2">
    <source>
        <dbReference type="ARBA" id="ARBA00008807"/>
    </source>
</evidence>
<dbReference type="Pfam" id="PF03169">
    <property type="entry name" value="OPT"/>
    <property type="match status" value="1"/>
</dbReference>
<dbReference type="GO" id="GO:0016020">
    <property type="term" value="C:membrane"/>
    <property type="evidence" value="ECO:0007669"/>
    <property type="project" value="UniProtKB-SubCell"/>
</dbReference>
<dbReference type="GO" id="GO:0035673">
    <property type="term" value="F:oligopeptide transmembrane transporter activity"/>
    <property type="evidence" value="ECO:0007669"/>
    <property type="project" value="InterPro"/>
</dbReference>
<evidence type="ECO:0000256" key="5">
    <source>
        <dbReference type="ARBA" id="ARBA00022692"/>
    </source>
</evidence>
<evidence type="ECO:0000256" key="8">
    <source>
        <dbReference type="ARBA" id="ARBA00022989"/>
    </source>
</evidence>
<keyword evidence="8 10" id="KW-1133">Transmembrane helix</keyword>
<keyword evidence="6" id="KW-0571">Peptide transport</keyword>
<gene>
    <name evidence="11" type="primary">YEA4_1</name>
    <name evidence="11" type="ORF">OC846_002401</name>
</gene>
<feature type="transmembrane region" description="Helical" evidence="10">
    <location>
        <begin position="227"/>
        <end position="244"/>
    </location>
</feature>
<dbReference type="EMBL" id="JAPDMZ010000047">
    <property type="protein sequence ID" value="KAK0553678.1"/>
    <property type="molecule type" value="Genomic_DNA"/>
</dbReference>
<evidence type="ECO:0000256" key="10">
    <source>
        <dbReference type="SAM" id="Phobius"/>
    </source>
</evidence>
<organism evidence="11 12">
    <name type="scientific">Tilletia horrida</name>
    <dbReference type="NCBI Taxonomy" id="155126"/>
    <lineage>
        <taxon>Eukaryota</taxon>
        <taxon>Fungi</taxon>
        <taxon>Dikarya</taxon>
        <taxon>Basidiomycota</taxon>
        <taxon>Ustilaginomycotina</taxon>
        <taxon>Exobasidiomycetes</taxon>
        <taxon>Tilletiales</taxon>
        <taxon>Tilletiaceae</taxon>
        <taxon>Tilletia</taxon>
    </lineage>
</organism>
<reference evidence="11" key="1">
    <citation type="journal article" date="2023" name="PhytoFront">
        <title>Draft Genome Resources of Seven Strains of Tilletia horrida, Causal Agent of Kernel Smut of Rice.</title>
        <authorList>
            <person name="Khanal S."/>
            <person name="Antony Babu S."/>
            <person name="Zhou X.G."/>
        </authorList>
    </citation>
    <scope>NUCLEOTIDE SEQUENCE</scope>
    <source>
        <strain evidence="11">TX6</strain>
    </source>
</reference>
<sequence length="380" mass="42639">STTSTSNGEALNPTNYRFGVSLLILALVLSGLMGLYQERTFRIYGRDNWQEAFFYSHVLSLPIFLLRWRSLAKEIVLSSQTEPFWTGWLSPHHSAIKDGLRSGSPDTSTANVLDLGKGCLLAPLTPNTGLYYATGSSLVSCTHQKLFRRSTSSWTVSSSAGAYSLTMPSFWPVLLLNVLTQLLCINGVNRLTSQVTSLTVTLVLVIRKALSLAISVVWVGGRTGDPGLWAGAGALIGFSYPGFCRRWLVWPTAMIWPAELVQTALLSTLYYKQQAESGRMIREKFFLITFIGAWCWYWFSSYIFTALSAFNWVCRIAPNNIKVPFNYNYGAYLPMLNKHVFDRFGERYAFKTLLTPDGTFNAGPMQRIQKQYLPIPFMLA</sequence>
<evidence type="ECO:0000256" key="4">
    <source>
        <dbReference type="ARBA" id="ARBA00022597"/>
    </source>
</evidence>
<keyword evidence="3" id="KW-0813">Transport</keyword>
<dbReference type="InterPro" id="IPR004648">
    <property type="entry name" value="Oligpept_transpt"/>
</dbReference>
<dbReference type="Pfam" id="PF08449">
    <property type="entry name" value="UAA"/>
    <property type="match status" value="1"/>
</dbReference>
<name>A0AAN6GS16_9BASI</name>
<dbReference type="Proteomes" id="UP001176517">
    <property type="component" value="Unassembled WGS sequence"/>
</dbReference>
<keyword evidence="7" id="KW-0653">Protein transport</keyword>
<feature type="transmembrane region" description="Helical" evidence="10">
    <location>
        <begin position="169"/>
        <end position="188"/>
    </location>
</feature>
<keyword evidence="4" id="KW-0762">Sugar transport</keyword>
<dbReference type="AlphaFoldDB" id="A0AAN6GS16"/>
<feature type="non-terminal residue" evidence="11">
    <location>
        <position position="1"/>
    </location>
</feature>
<feature type="transmembrane region" description="Helical" evidence="10">
    <location>
        <begin position="200"/>
        <end position="221"/>
    </location>
</feature>
<keyword evidence="9 10" id="KW-0472">Membrane</keyword>
<comment type="caution">
    <text evidence="11">The sequence shown here is derived from an EMBL/GenBank/DDBJ whole genome shotgun (WGS) entry which is preliminary data.</text>
</comment>
<proteinExistence type="inferred from homology"/>
<feature type="transmembrane region" description="Helical" evidence="10">
    <location>
        <begin position="16"/>
        <end position="36"/>
    </location>
</feature>
<evidence type="ECO:0000256" key="6">
    <source>
        <dbReference type="ARBA" id="ARBA00022856"/>
    </source>
</evidence>
<evidence type="ECO:0000256" key="1">
    <source>
        <dbReference type="ARBA" id="ARBA00004141"/>
    </source>
</evidence>
<dbReference type="PANTHER" id="PTHR22601">
    <property type="entry name" value="ISP4 LIKE PROTEIN"/>
    <property type="match status" value="1"/>
</dbReference>
<protein>
    <submittedName>
        <fullName evidence="11">Golgi uridine diphosphate-N- acetylglucosamine transporter</fullName>
    </submittedName>
</protein>
<evidence type="ECO:0000313" key="11">
    <source>
        <dbReference type="EMBL" id="KAK0553678.1"/>
    </source>
</evidence>
<accession>A0AAN6GS16</accession>
<dbReference type="InterPro" id="IPR013657">
    <property type="entry name" value="SCL35B1-4/HUT1"/>
</dbReference>
<dbReference type="InterPro" id="IPR004813">
    <property type="entry name" value="OPT"/>
</dbReference>
<keyword evidence="12" id="KW-1185">Reference proteome</keyword>